<feature type="non-terminal residue" evidence="1">
    <location>
        <position position="1"/>
    </location>
</feature>
<reference evidence="1" key="1">
    <citation type="submission" date="2020-01" db="EMBL/GenBank/DDBJ databases">
        <authorList>
            <person name="Richard D."/>
        </authorList>
    </citation>
    <scope>NUCLEOTIDE SEQUENCE</scope>
    <source>
        <strain evidence="1">JP541</strain>
    </source>
</reference>
<dbReference type="Gene3D" id="2.120.10.10">
    <property type="match status" value="1"/>
</dbReference>
<accession>A0A8I0H4R3</accession>
<evidence type="ECO:0000313" key="2">
    <source>
        <dbReference type="Proteomes" id="UP000653002"/>
    </source>
</evidence>
<dbReference type="SUPFAM" id="SSF50939">
    <property type="entry name" value="Sialidases"/>
    <property type="match status" value="1"/>
</dbReference>
<organism evidence="1 2">
    <name type="scientific">Xanthomonas citri pv. citri</name>
    <dbReference type="NCBI Taxonomy" id="611301"/>
    <lineage>
        <taxon>Bacteria</taxon>
        <taxon>Pseudomonadati</taxon>
        <taxon>Pseudomonadota</taxon>
        <taxon>Gammaproteobacteria</taxon>
        <taxon>Lysobacterales</taxon>
        <taxon>Lysobacteraceae</taxon>
        <taxon>Xanthomonas</taxon>
    </lineage>
</organism>
<evidence type="ECO:0000313" key="1">
    <source>
        <dbReference type="EMBL" id="MBD4335430.1"/>
    </source>
</evidence>
<dbReference type="Proteomes" id="UP000653002">
    <property type="component" value="Unassembled WGS sequence"/>
</dbReference>
<protein>
    <submittedName>
        <fullName evidence="1">Sialidase</fullName>
    </submittedName>
</protein>
<comment type="caution">
    <text evidence="1">The sequence shown here is derived from an EMBL/GenBank/DDBJ whole genome shotgun (WGS) entry which is preliminary data.</text>
</comment>
<proteinExistence type="predicted"/>
<dbReference type="EMBL" id="JAABFR010000184">
    <property type="protein sequence ID" value="MBD4335430.1"/>
    <property type="molecule type" value="Genomic_DNA"/>
</dbReference>
<dbReference type="AlphaFoldDB" id="A0A8I0H4R3"/>
<dbReference type="CDD" id="cd15482">
    <property type="entry name" value="Sialidase_non-viral"/>
    <property type="match status" value="1"/>
</dbReference>
<sequence length="81" mass="8964">FGEYDGLPKAQNGVGDPAILVDKKTGTIWIVAAWTHGMGNGRAWWNSQTGMDRNHTAQLMMVKSDDDGKTWSEPMNITEQV</sequence>
<gene>
    <name evidence="1" type="ORF">GUH15_04930</name>
</gene>
<dbReference type="InterPro" id="IPR036278">
    <property type="entry name" value="Sialidase_sf"/>
</dbReference>
<feature type="non-terminal residue" evidence="1">
    <location>
        <position position="81"/>
    </location>
</feature>
<name>A0A8I0H4R3_XANCI</name>